<gene>
    <name evidence="2" type="ORF">ABDJ85_14185</name>
</gene>
<dbReference type="EMBL" id="JBDPZD010000004">
    <property type="protein sequence ID" value="MEO3692622.1"/>
    <property type="molecule type" value="Genomic_DNA"/>
</dbReference>
<dbReference type="SUPFAM" id="SSF52091">
    <property type="entry name" value="SpoIIaa-like"/>
    <property type="match status" value="1"/>
</dbReference>
<evidence type="ECO:0000313" key="3">
    <source>
        <dbReference type="Proteomes" id="UP001495147"/>
    </source>
</evidence>
<organism evidence="2 3">
    <name type="scientific">Roseateles paludis</name>
    <dbReference type="NCBI Taxonomy" id="3145238"/>
    <lineage>
        <taxon>Bacteria</taxon>
        <taxon>Pseudomonadati</taxon>
        <taxon>Pseudomonadota</taxon>
        <taxon>Betaproteobacteria</taxon>
        <taxon>Burkholderiales</taxon>
        <taxon>Sphaerotilaceae</taxon>
        <taxon>Roseateles</taxon>
    </lineage>
</organism>
<dbReference type="Pfam" id="PF13466">
    <property type="entry name" value="STAS_2"/>
    <property type="match status" value="1"/>
</dbReference>
<dbReference type="InterPro" id="IPR036513">
    <property type="entry name" value="STAS_dom_sf"/>
</dbReference>
<dbReference type="Gene3D" id="3.30.750.24">
    <property type="entry name" value="STAS domain"/>
    <property type="match status" value="1"/>
</dbReference>
<comment type="caution">
    <text evidence="2">The sequence shown here is derived from an EMBL/GenBank/DDBJ whole genome shotgun (WGS) entry which is preliminary data.</text>
</comment>
<evidence type="ECO:0000259" key="1">
    <source>
        <dbReference type="PROSITE" id="PS50801"/>
    </source>
</evidence>
<protein>
    <submittedName>
        <fullName evidence="2">STAS domain-containing protein</fullName>
    </submittedName>
</protein>
<accession>A0ABV0G4F6</accession>
<keyword evidence="3" id="KW-1185">Reference proteome</keyword>
<feature type="domain" description="STAS" evidence="1">
    <location>
        <begin position="1"/>
        <end position="98"/>
    </location>
</feature>
<reference evidence="2 3" key="1">
    <citation type="submission" date="2024-05" db="EMBL/GenBank/DDBJ databases">
        <title>Roseateles sp. DJS-2-20 16S ribosomal RNA gene Genome sequencing and assembly.</title>
        <authorList>
            <person name="Woo H."/>
        </authorList>
    </citation>
    <scope>NUCLEOTIDE SEQUENCE [LARGE SCALE GENOMIC DNA]</scope>
    <source>
        <strain evidence="2 3">DJS-2-20</strain>
    </source>
</reference>
<dbReference type="RefSeq" id="WP_347705443.1">
    <property type="nucleotide sequence ID" value="NZ_JBDPZD010000004.1"/>
</dbReference>
<sequence length="98" mass="10300">MPAQLGFAEAASAWAQLEPALRAEALQVRSGAGRELRLSAAQLKSFDSATLSVLLGCARLATEHGLRLVVSNAPEQLRALAGVYGLTDLIWPSETTPA</sequence>
<dbReference type="Proteomes" id="UP001495147">
    <property type="component" value="Unassembled WGS sequence"/>
</dbReference>
<dbReference type="InterPro" id="IPR058548">
    <property type="entry name" value="MlaB-like_STAS"/>
</dbReference>
<dbReference type="CDD" id="cd07043">
    <property type="entry name" value="STAS_anti-anti-sigma_factors"/>
    <property type="match status" value="1"/>
</dbReference>
<dbReference type="PROSITE" id="PS50801">
    <property type="entry name" value="STAS"/>
    <property type="match status" value="1"/>
</dbReference>
<proteinExistence type="predicted"/>
<name>A0ABV0G4F6_9BURK</name>
<dbReference type="InterPro" id="IPR002645">
    <property type="entry name" value="STAS_dom"/>
</dbReference>
<evidence type="ECO:0000313" key="2">
    <source>
        <dbReference type="EMBL" id="MEO3692622.1"/>
    </source>
</evidence>